<organism evidence="2 3">
    <name type="scientific">Anaerotruncus colihominis</name>
    <dbReference type="NCBI Taxonomy" id="169435"/>
    <lineage>
        <taxon>Bacteria</taxon>
        <taxon>Bacillati</taxon>
        <taxon>Bacillota</taxon>
        <taxon>Clostridia</taxon>
        <taxon>Eubacteriales</taxon>
        <taxon>Oscillospiraceae</taxon>
        <taxon>Anaerotruncus</taxon>
    </lineage>
</organism>
<accession>A0A845STX3</accession>
<evidence type="ECO:0000313" key="3">
    <source>
        <dbReference type="Proteomes" id="UP000462501"/>
    </source>
</evidence>
<reference evidence="2 3" key="1">
    <citation type="submission" date="2019-06" db="EMBL/GenBank/DDBJ databases">
        <title>Draft genome sequences of 15 bacterial species constituting the stable defined intestinal microbiota of the GM15 gnotobiotic mouse model.</title>
        <authorList>
            <person name="Elie C."/>
            <person name="Mathieu A."/>
            <person name="Saliou A."/>
            <person name="Darnaud M."/>
            <person name="Leulier F."/>
            <person name="Tamellini A."/>
        </authorList>
    </citation>
    <scope>NUCLEOTIDE SEQUENCE [LARGE SCALE GENOMIC DNA]</scope>
    <source>
        <strain evidence="2 3">JM4-15</strain>
    </source>
</reference>
<dbReference type="AlphaFoldDB" id="A0A845STX3"/>
<keyword evidence="1" id="KW-0472">Membrane</keyword>
<keyword evidence="1" id="KW-1133">Transmembrane helix</keyword>
<protein>
    <submittedName>
        <fullName evidence="2">Uncharacterized protein</fullName>
    </submittedName>
</protein>
<feature type="transmembrane region" description="Helical" evidence="1">
    <location>
        <begin position="20"/>
        <end position="42"/>
    </location>
</feature>
<keyword evidence="1" id="KW-0812">Transmembrane</keyword>
<dbReference type="RefSeq" id="WP_162221173.1">
    <property type="nucleotide sequence ID" value="NZ_JAETUF010000001.1"/>
</dbReference>
<feature type="transmembrane region" description="Helical" evidence="1">
    <location>
        <begin position="62"/>
        <end position="81"/>
    </location>
</feature>
<comment type="caution">
    <text evidence="2">The sequence shown here is derived from an EMBL/GenBank/DDBJ whole genome shotgun (WGS) entry which is preliminary data.</text>
</comment>
<dbReference type="Proteomes" id="UP000462501">
    <property type="component" value="Unassembled WGS sequence"/>
</dbReference>
<proteinExistence type="predicted"/>
<name>A0A845STX3_9FIRM</name>
<dbReference type="EMBL" id="VIQT01000010">
    <property type="protein sequence ID" value="NDO39285.1"/>
    <property type="molecule type" value="Genomic_DNA"/>
</dbReference>
<evidence type="ECO:0000256" key="1">
    <source>
        <dbReference type="SAM" id="Phobius"/>
    </source>
</evidence>
<sequence length="112" mass="12052">MWNSFASVVVSYSNGVKKGVLSFLSFFVGKLISATFLCMTAAVVSRQFISQDGYIGSFNLRLTAQFAMSGIGAVLTVRWLLELKKSIIPAVTATTVESKRAKQASCPCCALD</sequence>
<evidence type="ECO:0000313" key="2">
    <source>
        <dbReference type="EMBL" id="NDO39285.1"/>
    </source>
</evidence>
<gene>
    <name evidence="2" type="ORF">FMM72_08445</name>
</gene>